<evidence type="ECO:0000313" key="5">
    <source>
        <dbReference type="Proteomes" id="UP000194435"/>
    </source>
</evidence>
<evidence type="ECO:0000313" key="2">
    <source>
        <dbReference type="EMBL" id="SME13551.1"/>
    </source>
</evidence>
<evidence type="ECO:0000256" key="1">
    <source>
        <dbReference type="SAM" id="Phobius"/>
    </source>
</evidence>
<protein>
    <recommendedName>
        <fullName evidence="6">Holin-like toxin</fullName>
    </recommendedName>
</protein>
<accession>A0A7D8HCZ8</accession>
<comment type="caution">
    <text evidence="2">The sequence shown here is derived from an EMBL/GenBank/DDBJ whole genome shotgun (WGS) entry which is preliminary data.</text>
</comment>
<keyword evidence="1" id="KW-0472">Membrane</keyword>
<evidence type="ECO:0008006" key="6">
    <source>
        <dbReference type="Google" id="ProtNLM"/>
    </source>
</evidence>
<sequence>MRMTETLKTLIMLDATYVVIAIMTVLVFVYLELKSQ</sequence>
<dbReference type="Proteomes" id="UP000194435">
    <property type="component" value="Unassembled WGS sequence"/>
</dbReference>
<dbReference type="EMBL" id="FWYW01000078">
    <property type="protein sequence ID" value="SME13551.1"/>
    <property type="molecule type" value="Genomic_DNA"/>
</dbReference>
<feature type="transmembrane region" description="Helical" evidence="1">
    <location>
        <begin position="12"/>
        <end position="31"/>
    </location>
</feature>
<dbReference type="AlphaFoldDB" id="A0A7D8HCZ8"/>
<name>A0A7D8HCZ8_9BACI</name>
<organism evidence="2 4">
    <name type="scientific">Bacillus paranthracis</name>
    <dbReference type="NCBI Taxonomy" id="2026186"/>
    <lineage>
        <taxon>Bacteria</taxon>
        <taxon>Bacillati</taxon>
        <taxon>Bacillota</taxon>
        <taxon>Bacilli</taxon>
        <taxon>Bacillales</taxon>
        <taxon>Bacillaceae</taxon>
        <taxon>Bacillus</taxon>
        <taxon>Bacillus cereus group</taxon>
    </lineage>
</organism>
<gene>
    <name evidence="2" type="ORF">BACERE00174_03490</name>
    <name evidence="3" type="ORF">BACERE00221_04551</name>
</gene>
<dbReference type="EMBL" id="FWZC01000076">
    <property type="protein sequence ID" value="SME41770.1"/>
    <property type="molecule type" value="Genomic_DNA"/>
</dbReference>
<reference evidence="4 5" key="1">
    <citation type="submission" date="2017-04" db="EMBL/GenBank/DDBJ databases">
        <authorList>
            <person name="Criscuolo A."/>
        </authorList>
    </citation>
    <scope>NUCLEOTIDE SEQUENCE [LARGE SCALE GENOMIC DNA]</scope>
    <source>
        <strain evidence="2">16-00174</strain>
        <strain evidence="3">16-00221</strain>
    </source>
</reference>
<evidence type="ECO:0000313" key="4">
    <source>
        <dbReference type="Proteomes" id="UP000194422"/>
    </source>
</evidence>
<proteinExistence type="predicted"/>
<dbReference type="Proteomes" id="UP000194422">
    <property type="component" value="Unassembled WGS sequence"/>
</dbReference>
<evidence type="ECO:0000313" key="3">
    <source>
        <dbReference type="EMBL" id="SME41770.1"/>
    </source>
</evidence>
<keyword evidence="1" id="KW-1133">Transmembrane helix</keyword>
<keyword evidence="1" id="KW-0812">Transmembrane</keyword>